<dbReference type="RefSeq" id="WP_131899539.1">
    <property type="nucleotide sequence ID" value="NZ_SMKZ01000046.1"/>
</dbReference>
<keyword evidence="2" id="KW-0812">Transmembrane</keyword>
<evidence type="ECO:0000256" key="1">
    <source>
        <dbReference type="SAM" id="MobiDB-lite"/>
    </source>
</evidence>
<feature type="transmembrane region" description="Helical" evidence="2">
    <location>
        <begin position="23"/>
        <end position="43"/>
    </location>
</feature>
<gene>
    <name evidence="3" type="ORF">E1269_24635</name>
</gene>
<keyword evidence="2" id="KW-1133">Transmembrane helix</keyword>
<dbReference type="InParanoid" id="A0A4R5CPR9"/>
<evidence type="ECO:0000313" key="3">
    <source>
        <dbReference type="EMBL" id="TDE00791.1"/>
    </source>
</evidence>
<accession>A0A4R5CPR9</accession>
<evidence type="ECO:0000256" key="2">
    <source>
        <dbReference type="SAM" id="Phobius"/>
    </source>
</evidence>
<dbReference type="EMBL" id="SMKZ01000046">
    <property type="protein sequence ID" value="TDE00791.1"/>
    <property type="molecule type" value="Genomic_DNA"/>
</dbReference>
<organism evidence="3 4">
    <name type="scientific">Jiangella asiatica</name>
    <dbReference type="NCBI Taxonomy" id="2530372"/>
    <lineage>
        <taxon>Bacteria</taxon>
        <taxon>Bacillati</taxon>
        <taxon>Actinomycetota</taxon>
        <taxon>Actinomycetes</taxon>
        <taxon>Jiangellales</taxon>
        <taxon>Jiangellaceae</taxon>
        <taxon>Jiangella</taxon>
    </lineage>
</organism>
<comment type="caution">
    <text evidence="3">The sequence shown here is derived from an EMBL/GenBank/DDBJ whole genome shotgun (WGS) entry which is preliminary data.</text>
</comment>
<feature type="region of interest" description="Disordered" evidence="1">
    <location>
        <begin position="171"/>
        <end position="190"/>
    </location>
</feature>
<feature type="compositionally biased region" description="Basic and acidic residues" evidence="1">
    <location>
        <begin position="174"/>
        <end position="183"/>
    </location>
</feature>
<proteinExistence type="predicted"/>
<dbReference type="OrthoDB" id="5198177at2"/>
<evidence type="ECO:0000313" key="4">
    <source>
        <dbReference type="Proteomes" id="UP000294739"/>
    </source>
</evidence>
<keyword evidence="4" id="KW-1185">Reference proteome</keyword>
<dbReference type="Proteomes" id="UP000294739">
    <property type="component" value="Unassembled WGS sequence"/>
</dbReference>
<name>A0A4R5CPR9_9ACTN</name>
<protein>
    <submittedName>
        <fullName evidence="3">Uncharacterized protein</fullName>
    </submittedName>
</protein>
<dbReference type="AlphaFoldDB" id="A0A4R5CPR9"/>
<keyword evidence="2" id="KW-0472">Membrane</keyword>
<sequence length="190" mass="20420">MTTEHASGAAMRERLRRALPRRAVVHGLLAGLATGLACWLAGVQGARPALIGLCVAAAVTALTRVPASWYGPWPARPERPPGGGSSQVWRLANRLRSLHAEASASDPALQYRLRRLATARLRRLGLEWSDPRAVRALGPDVHAALQADTFAADLHTLDRVVTAIEQLRTVGQDHTAEHGRHNVEPGGTEP</sequence>
<reference evidence="3 4" key="1">
    <citation type="submission" date="2019-03" db="EMBL/GenBank/DDBJ databases">
        <title>Draft genome sequences of novel Actinobacteria.</title>
        <authorList>
            <person name="Sahin N."/>
            <person name="Ay H."/>
            <person name="Saygin H."/>
        </authorList>
    </citation>
    <scope>NUCLEOTIDE SEQUENCE [LARGE SCALE GENOMIC DNA]</scope>
    <source>
        <strain evidence="3 4">5K138</strain>
    </source>
</reference>